<dbReference type="EMBL" id="LBXO01000004">
    <property type="protein sequence ID" value="KKR33696.1"/>
    <property type="molecule type" value="Genomic_DNA"/>
</dbReference>
<comment type="subunit">
    <text evidence="9">Forms a ring-shaped head-to-tail homodimer around DNA.</text>
</comment>
<comment type="subcellular location">
    <subcellularLocation>
        <location evidence="1 9">Cytoplasm</location>
    </subcellularLocation>
</comment>
<evidence type="ECO:0000256" key="3">
    <source>
        <dbReference type="ARBA" id="ARBA00022490"/>
    </source>
</evidence>
<evidence type="ECO:0000256" key="2">
    <source>
        <dbReference type="ARBA" id="ARBA00010752"/>
    </source>
</evidence>
<dbReference type="PANTHER" id="PTHR30478:SF0">
    <property type="entry name" value="BETA SLIDING CLAMP"/>
    <property type="match status" value="1"/>
</dbReference>
<evidence type="ECO:0000256" key="8">
    <source>
        <dbReference type="ARBA" id="ARBA00023125"/>
    </source>
</evidence>
<evidence type="ECO:0000256" key="9">
    <source>
        <dbReference type="PIRNR" id="PIRNR000804"/>
    </source>
</evidence>
<proteinExistence type="inferred from homology"/>
<dbReference type="GO" id="GO:0005737">
    <property type="term" value="C:cytoplasm"/>
    <property type="evidence" value="ECO:0007669"/>
    <property type="project" value="UniProtKB-SubCell"/>
</dbReference>
<accession>A0A0G0Q8R1</accession>
<dbReference type="Gene3D" id="3.70.10.10">
    <property type="match status" value="1"/>
</dbReference>
<protein>
    <recommendedName>
        <fullName evidence="9">Beta sliding clamp</fullName>
    </recommendedName>
</protein>
<dbReference type="GO" id="GO:0003887">
    <property type="term" value="F:DNA-directed DNA polymerase activity"/>
    <property type="evidence" value="ECO:0007669"/>
    <property type="project" value="UniProtKB-UniRule"/>
</dbReference>
<dbReference type="Pfam" id="PF02767">
    <property type="entry name" value="DNA_pol3_beta_2"/>
    <property type="match status" value="1"/>
</dbReference>
<dbReference type="Pfam" id="PF00712">
    <property type="entry name" value="DNA_pol3_beta"/>
    <property type="match status" value="1"/>
</dbReference>
<dbReference type="InterPro" id="IPR022637">
    <property type="entry name" value="DNA_polIII_beta_cen"/>
</dbReference>
<dbReference type="InterPro" id="IPR022634">
    <property type="entry name" value="DNA_polIII_beta_N"/>
</dbReference>
<evidence type="ECO:0000259" key="10">
    <source>
        <dbReference type="Pfam" id="PF00712"/>
    </source>
</evidence>
<dbReference type="InterPro" id="IPR001001">
    <property type="entry name" value="DNA_polIII_beta"/>
</dbReference>
<evidence type="ECO:0000313" key="13">
    <source>
        <dbReference type="EMBL" id="KKR33696.1"/>
    </source>
</evidence>
<keyword evidence="5 9" id="KW-0548">Nucleotidyltransferase</keyword>
<dbReference type="GO" id="GO:0003677">
    <property type="term" value="F:DNA binding"/>
    <property type="evidence" value="ECO:0007669"/>
    <property type="project" value="UniProtKB-UniRule"/>
</dbReference>
<dbReference type="Proteomes" id="UP000034137">
    <property type="component" value="Unassembled WGS sequence"/>
</dbReference>
<evidence type="ECO:0000256" key="4">
    <source>
        <dbReference type="ARBA" id="ARBA00022679"/>
    </source>
</evidence>
<keyword evidence="4 9" id="KW-0808">Transferase</keyword>
<dbReference type="PIRSF" id="PIRSF000804">
    <property type="entry name" value="DNA_pol_III_b"/>
    <property type="match status" value="1"/>
</dbReference>
<evidence type="ECO:0000259" key="12">
    <source>
        <dbReference type="Pfam" id="PF02768"/>
    </source>
</evidence>
<name>A0A0G0Q8R1_9BACT</name>
<gene>
    <name evidence="13" type="ORF">UT64_C0004G0003</name>
</gene>
<sequence length="377" mass="42101">MKFSSLEENLKHGLFIVGHIAGKNQNLPILNNVMIEAKDGNIKFTSTNLEIGISSVIRGKVDRDGSYTVDSKILSDYISLLPNKKVEIEQKDDKIVVDCENFKTKIKGQSAEDYPLIPTIDRTSVCRVDANTFKKAVSQVVFAASTNETRIELSGVLFYFNENELTLAATDSYRLTEKKIQVTNELSEEHRNKKFIIPAKTVQEIYRVLSGSKENLADESNILEIYLSENQVLFVYGTTELISRLIEGQYPDYKQIIPTVSKTVAIVETNQLVKAVKASSLFSKTGINDINLDFPKETRQMMISSASGMAGENITGVDAEIIGEDNGAVVNYRYLLDGLSNIDGDVIKIEIVDNNTPCIIRAEKDDSYLYIIMPIKQ</sequence>
<evidence type="ECO:0000256" key="5">
    <source>
        <dbReference type="ARBA" id="ARBA00022695"/>
    </source>
</evidence>
<feature type="domain" description="DNA polymerase III beta sliding clamp N-terminal" evidence="10">
    <location>
        <begin position="1"/>
        <end position="118"/>
    </location>
</feature>
<evidence type="ECO:0000313" key="14">
    <source>
        <dbReference type="Proteomes" id="UP000034137"/>
    </source>
</evidence>
<organism evidence="13 14">
    <name type="scientific">Candidatus Falkowbacteria bacterium GW2011_GWF2_39_8</name>
    <dbReference type="NCBI Taxonomy" id="1618642"/>
    <lineage>
        <taxon>Bacteria</taxon>
        <taxon>Candidatus Falkowiibacteriota</taxon>
    </lineage>
</organism>
<keyword evidence="8" id="KW-0238">DNA-binding</keyword>
<comment type="similarity">
    <text evidence="2 9">Belongs to the beta sliding clamp family.</text>
</comment>
<feature type="domain" description="DNA polymerase III beta sliding clamp central" evidence="11">
    <location>
        <begin position="128"/>
        <end position="252"/>
    </location>
</feature>
<dbReference type="PATRIC" id="fig|1618642.3.peg.129"/>
<dbReference type="CDD" id="cd00140">
    <property type="entry name" value="beta_clamp"/>
    <property type="match status" value="1"/>
</dbReference>
<dbReference type="InterPro" id="IPR022635">
    <property type="entry name" value="DNA_polIII_beta_C"/>
</dbReference>
<dbReference type="Gene3D" id="3.10.150.10">
    <property type="entry name" value="DNA Polymerase III, subunit A, domain 2"/>
    <property type="match status" value="1"/>
</dbReference>
<comment type="caution">
    <text evidence="13">The sequence shown here is derived from an EMBL/GenBank/DDBJ whole genome shotgun (WGS) entry which is preliminary data.</text>
</comment>
<comment type="function">
    <text evidence="9">Confers DNA tethering and processivity to DNA polymerases and other proteins. Acts as a clamp, forming a ring around DNA (a reaction catalyzed by the clamp-loading complex) which diffuses in an ATP-independent manner freely and bidirectionally along dsDNA. Initially characterized for its ability to contact the catalytic subunit of DNA polymerase III (Pol III), a complex, multichain enzyme responsible for most of the replicative synthesis in bacteria; Pol III exhibits 3'-5' exonuclease proofreading activity. The beta chain is required for initiation of replication as well as for processivity of DNA replication.</text>
</comment>
<reference evidence="13 14" key="1">
    <citation type="journal article" date="2015" name="Nature">
        <title>rRNA introns, odd ribosomes, and small enigmatic genomes across a large radiation of phyla.</title>
        <authorList>
            <person name="Brown C.T."/>
            <person name="Hug L.A."/>
            <person name="Thomas B.C."/>
            <person name="Sharon I."/>
            <person name="Castelle C.J."/>
            <person name="Singh A."/>
            <person name="Wilkins M.J."/>
            <person name="Williams K.H."/>
            <person name="Banfield J.F."/>
        </authorList>
    </citation>
    <scope>NUCLEOTIDE SEQUENCE [LARGE SCALE GENOMIC DNA]</scope>
</reference>
<evidence type="ECO:0000256" key="6">
    <source>
        <dbReference type="ARBA" id="ARBA00022705"/>
    </source>
</evidence>
<keyword evidence="3 9" id="KW-0963">Cytoplasm</keyword>
<dbReference type="SUPFAM" id="SSF55979">
    <property type="entry name" value="DNA clamp"/>
    <property type="match status" value="3"/>
</dbReference>
<dbReference type="Pfam" id="PF02768">
    <property type="entry name" value="DNA_pol3_beta_3"/>
    <property type="match status" value="1"/>
</dbReference>
<dbReference type="SMART" id="SM00480">
    <property type="entry name" value="POL3Bc"/>
    <property type="match status" value="1"/>
</dbReference>
<keyword evidence="7 9" id="KW-0239">DNA-directed DNA polymerase</keyword>
<dbReference type="PANTHER" id="PTHR30478">
    <property type="entry name" value="DNA POLYMERASE III SUBUNIT BETA"/>
    <property type="match status" value="1"/>
</dbReference>
<dbReference type="InterPro" id="IPR046938">
    <property type="entry name" value="DNA_clamp_sf"/>
</dbReference>
<feature type="domain" description="DNA polymerase III beta sliding clamp C-terminal" evidence="12">
    <location>
        <begin position="254"/>
        <end position="375"/>
    </location>
</feature>
<evidence type="ECO:0000256" key="7">
    <source>
        <dbReference type="ARBA" id="ARBA00022932"/>
    </source>
</evidence>
<dbReference type="GO" id="GO:0008408">
    <property type="term" value="F:3'-5' exonuclease activity"/>
    <property type="evidence" value="ECO:0007669"/>
    <property type="project" value="InterPro"/>
</dbReference>
<dbReference type="NCBIfam" id="TIGR00663">
    <property type="entry name" value="dnan"/>
    <property type="match status" value="1"/>
</dbReference>
<keyword evidence="6 9" id="KW-0235">DNA replication</keyword>
<dbReference type="GO" id="GO:0009360">
    <property type="term" value="C:DNA polymerase III complex"/>
    <property type="evidence" value="ECO:0007669"/>
    <property type="project" value="InterPro"/>
</dbReference>
<dbReference type="AlphaFoldDB" id="A0A0G0Q8R1"/>
<evidence type="ECO:0000256" key="1">
    <source>
        <dbReference type="ARBA" id="ARBA00004496"/>
    </source>
</evidence>
<evidence type="ECO:0000259" key="11">
    <source>
        <dbReference type="Pfam" id="PF02767"/>
    </source>
</evidence>
<dbReference type="GO" id="GO:0006271">
    <property type="term" value="P:DNA strand elongation involved in DNA replication"/>
    <property type="evidence" value="ECO:0007669"/>
    <property type="project" value="TreeGrafter"/>
</dbReference>